<dbReference type="EMBL" id="BAAAZG010000035">
    <property type="protein sequence ID" value="GAA4082700.1"/>
    <property type="molecule type" value="Genomic_DNA"/>
</dbReference>
<protein>
    <submittedName>
        <fullName evidence="1">Uncharacterized protein</fullName>
    </submittedName>
</protein>
<gene>
    <name evidence="1" type="ORF">GCM10022214_47420</name>
</gene>
<reference evidence="2" key="1">
    <citation type="journal article" date="2019" name="Int. J. Syst. Evol. Microbiol.">
        <title>The Global Catalogue of Microorganisms (GCM) 10K type strain sequencing project: providing services to taxonomists for standard genome sequencing and annotation.</title>
        <authorList>
            <consortium name="The Broad Institute Genomics Platform"/>
            <consortium name="The Broad Institute Genome Sequencing Center for Infectious Disease"/>
            <person name="Wu L."/>
            <person name="Ma J."/>
        </authorList>
    </citation>
    <scope>NUCLEOTIDE SEQUENCE [LARGE SCALE GENOMIC DNA]</scope>
    <source>
        <strain evidence="2">JCM 16702</strain>
    </source>
</reference>
<organism evidence="1 2">
    <name type="scientific">Actinomadura miaoliensis</name>
    <dbReference type="NCBI Taxonomy" id="430685"/>
    <lineage>
        <taxon>Bacteria</taxon>
        <taxon>Bacillati</taxon>
        <taxon>Actinomycetota</taxon>
        <taxon>Actinomycetes</taxon>
        <taxon>Streptosporangiales</taxon>
        <taxon>Thermomonosporaceae</taxon>
        <taxon>Actinomadura</taxon>
    </lineage>
</organism>
<evidence type="ECO:0000313" key="2">
    <source>
        <dbReference type="Proteomes" id="UP001500683"/>
    </source>
</evidence>
<name>A0ABP7W8U0_9ACTN</name>
<dbReference type="Proteomes" id="UP001500683">
    <property type="component" value="Unassembled WGS sequence"/>
</dbReference>
<keyword evidence="2" id="KW-1185">Reference proteome</keyword>
<accession>A0ABP7W8U0</accession>
<comment type="caution">
    <text evidence="1">The sequence shown here is derived from an EMBL/GenBank/DDBJ whole genome shotgun (WGS) entry which is preliminary data.</text>
</comment>
<proteinExistence type="predicted"/>
<evidence type="ECO:0000313" key="1">
    <source>
        <dbReference type="EMBL" id="GAA4082700.1"/>
    </source>
</evidence>
<sequence>MGSMTWATPAEAKNITGQEITQEQLDAANAVIEIYVGVTETARHQLRPRDLRLLKKGEAFQAAWQAEQVDYTGRSDIDEVDHDGLRYSKADPDTFTLAPLAKAAISRLSWRRSRTLQALTPGQALALRGKRTPETIGIDADDLEVDDTGLTRWRPIR</sequence>